<feature type="region of interest" description="Disordered" evidence="1">
    <location>
        <begin position="616"/>
        <end position="635"/>
    </location>
</feature>
<organism evidence="2 3">
    <name type="scientific">Phaeodactylum tricornutum (strain CCAP 1055/1)</name>
    <dbReference type="NCBI Taxonomy" id="556484"/>
    <lineage>
        <taxon>Eukaryota</taxon>
        <taxon>Sar</taxon>
        <taxon>Stramenopiles</taxon>
        <taxon>Ochrophyta</taxon>
        <taxon>Bacillariophyta</taxon>
        <taxon>Bacillariophyceae</taxon>
        <taxon>Bacillariophycidae</taxon>
        <taxon>Naviculales</taxon>
        <taxon>Phaeodactylaceae</taxon>
        <taxon>Phaeodactylum</taxon>
    </lineage>
</organism>
<dbReference type="KEGG" id="pti:PHATRDRAFT_44997"/>
<dbReference type="RefSeq" id="XP_002178878.1">
    <property type="nucleotide sequence ID" value="XM_002178842.1"/>
</dbReference>
<feature type="region of interest" description="Disordered" evidence="1">
    <location>
        <begin position="68"/>
        <end position="98"/>
    </location>
</feature>
<dbReference type="OrthoDB" id="193473at2759"/>
<feature type="compositionally biased region" description="Polar residues" evidence="1">
    <location>
        <begin position="617"/>
        <end position="627"/>
    </location>
</feature>
<protein>
    <submittedName>
        <fullName evidence="2">Uncharacterized protein</fullName>
    </submittedName>
</protein>
<proteinExistence type="predicted"/>
<dbReference type="GeneID" id="7199515"/>
<evidence type="ECO:0000313" key="2">
    <source>
        <dbReference type="EMBL" id="EEC49576.1"/>
    </source>
</evidence>
<dbReference type="eggNOG" id="ENOG502SIHS">
    <property type="taxonomic scope" value="Eukaryota"/>
</dbReference>
<name>B7FV79_PHATC</name>
<dbReference type="Proteomes" id="UP000000759">
    <property type="component" value="Chromosome 5"/>
</dbReference>
<gene>
    <name evidence="2" type="ORF">PHATRDRAFT_44997</name>
</gene>
<feature type="compositionally biased region" description="Low complexity" evidence="1">
    <location>
        <begin position="73"/>
        <end position="91"/>
    </location>
</feature>
<sequence length="879" mass="97063">MEETESFLDASVKSSPALASFSSSRSGAAPKAQSSHPLDRRWIFYVAAFGTLLVLYFGNWSPAQDDTATPLLPNGGAEAVPAPAPGAPSSSQTDTVSPIKPQGPLLYSKMATIVPDPEHVPVNATAQAALADAWGRWHFWDGDEDSRPTADYCAEYENRDIPGDEFPDEAWQVDAVFVNHLLNDAEQLLQRAQEAIFTEYGHGKPLPPEGLAARLKMFAWEKLDLLDPNETPPEGYGGRARNRGSNGGWTTESGFDGLVRRLLHAMHTNDQFVVVLGGHSAAAGHGNHFHQSYAMQFHRVVAPVLARLGVKLVTRNLAMGGLGTVQQSLGSQSLYGSDIDLLWWDSGMTEPQSSLTDLFVRHALMSPGKVPVVWGGGFDILQPIFQQTGADVGEFGTGMLGIPVVTSEEQAMTIPYPARYMLCDKDVTPLCQEDRFCGMCWVDRDDVDKSQFTEIHEIPGARVKWHPGWRSHQWQGRVLAYAVLEALQVAIQRWSDGTMGGPPLEDALWHVTAHYNSIRDKVRTVQGGECRALDDLVSPRVCSTPMKGATLFTPRANPEETSLTKLIKPAPNGYVPTNQRKVLYDGPDRHNECYDVKEGGIDILAIISGRRRLEEQVTPSGPTFSDWRSTHESGTDTEKPLVAIISPQRNASRSERRAASDAIVPGKGWQVVSEMPGQCDGEYHSVCGRHVDISCPMLGHHDGRGVLVGNEYSGWIVLNLPKVTEGLIIIKLFTWGGEGMNTITQGWTTVNNEGGRRLRGSSNFLQKEENLSRWNESSTTIESEKERYGGELDERRLDPKSIENYPNAFEFDYAINGKITTLNRDQFRDRVKDLARVVEVMTLLDDPDFVSGPTDVEIAFRMRNCGHLCTVSLTHVYWA</sequence>
<reference evidence="2 3" key="1">
    <citation type="journal article" date="2008" name="Nature">
        <title>The Phaeodactylum genome reveals the evolutionary history of diatom genomes.</title>
        <authorList>
            <person name="Bowler C."/>
            <person name="Allen A.E."/>
            <person name="Badger J.H."/>
            <person name="Grimwood J."/>
            <person name="Jabbari K."/>
            <person name="Kuo A."/>
            <person name="Maheswari U."/>
            <person name="Martens C."/>
            <person name="Maumus F."/>
            <person name="Otillar R.P."/>
            <person name="Rayko E."/>
            <person name="Salamov A."/>
            <person name="Vandepoele K."/>
            <person name="Beszteri B."/>
            <person name="Gruber A."/>
            <person name="Heijde M."/>
            <person name="Katinka M."/>
            <person name="Mock T."/>
            <person name="Valentin K."/>
            <person name="Verret F."/>
            <person name="Berges J.A."/>
            <person name="Brownlee C."/>
            <person name="Cadoret J.P."/>
            <person name="Chiovitti A."/>
            <person name="Choi C.J."/>
            <person name="Coesel S."/>
            <person name="De Martino A."/>
            <person name="Detter J.C."/>
            <person name="Durkin C."/>
            <person name="Falciatore A."/>
            <person name="Fournet J."/>
            <person name="Haruta M."/>
            <person name="Huysman M.J."/>
            <person name="Jenkins B.D."/>
            <person name="Jiroutova K."/>
            <person name="Jorgensen R.E."/>
            <person name="Joubert Y."/>
            <person name="Kaplan A."/>
            <person name="Kroger N."/>
            <person name="Kroth P.G."/>
            <person name="La Roche J."/>
            <person name="Lindquist E."/>
            <person name="Lommer M."/>
            <person name="Martin-Jezequel V."/>
            <person name="Lopez P.J."/>
            <person name="Lucas S."/>
            <person name="Mangogna M."/>
            <person name="McGinnis K."/>
            <person name="Medlin L.K."/>
            <person name="Montsant A."/>
            <person name="Oudot-Le Secq M.P."/>
            <person name="Napoli C."/>
            <person name="Obornik M."/>
            <person name="Parker M.S."/>
            <person name="Petit J.L."/>
            <person name="Porcel B.M."/>
            <person name="Poulsen N."/>
            <person name="Robison M."/>
            <person name="Rychlewski L."/>
            <person name="Rynearson T.A."/>
            <person name="Schmutz J."/>
            <person name="Shapiro H."/>
            <person name="Siaut M."/>
            <person name="Stanley M."/>
            <person name="Sussman M.R."/>
            <person name="Taylor A.R."/>
            <person name="Vardi A."/>
            <person name="von Dassow P."/>
            <person name="Vyverman W."/>
            <person name="Willis A."/>
            <person name="Wyrwicz L.S."/>
            <person name="Rokhsar D.S."/>
            <person name="Weissenbach J."/>
            <person name="Armbrust E.V."/>
            <person name="Green B.R."/>
            <person name="Van de Peer Y."/>
            <person name="Grigoriev I.V."/>
        </authorList>
    </citation>
    <scope>NUCLEOTIDE SEQUENCE [LARGE SCALE GENOMIC DNA]</scope>
    <source>
        <strain evidence="2 3">CCAP 1055/1</strain>
    </source>
</reference>
<evidence type="ECO:0000313" key="3">
    <source>
        <dbReference type="Proteomes" id="UP000000759"/>
    </source>
</evidence>
<dbReference type="AlphaFoldDB" id="B7FV79"/>
<keyword evidence="3" id="KW-1185">Reference proteome</keyword>
<dbReference type="EMBL" id="CM000608">
    <property type="protein sequence ID" value="EEC49576.1"/>
    <property type="molecule type" value="Genomic_DNA"/>
</dbReference>
<accession>B7FV79</accession>
<reference evidence="3" key="2">
    <citation type="submission" date="2008-08" db="EMBL/GenBank/DDBJ databases">
        <authorList>
            <consortium name="Diatom Consortium"/>
            <person name="Grigoriev I."/>
            <person name="Grimwood J."/>
            <person name="Kuo A."/>
            <person name="Otillar R.P."/>
            <person name="Salamov A."/>
            <person name="Detter J.C."/>
            <person name="Lindquist E."/>
            <person name="Shapiro H."/>
            <person name="Lucas S."/>
            <person name="Glavina del Rio T."/>
            <person name="Pitluck S."/>
            <person name="Rokhsar D."/>
            <person name="Bowler C."/>
        </authorList>
    </citation>
    <scope>GENOME REANNOTATION</scope>
    <source>
        <strain evidence="3">CCAP 1055/1</strain>
    </source>
</reference>
<dbReference type="PaxDb" id="2850-Phatr44997"/>
<dbReference type="HOGENOM" id="CLU_332747_0_0_1"/>
<evidence type="ECO:0000256" key="1">
    <source>
        <dbReference type="SAM" id="MobiDB-lite"/>
    </source>
</evidence>
<dbReference type="InParanoid" id="B7FV79"/>